<evidence type="ECO:0000256" key="3">
    <source>
        <dbReference type="ARBA" id="ARBA00009850"/>
    </source>
</evidence>
<dbReference type="InterPro" id="IPR014306">
    <property type="entry name" value="Hydroxyisourate_hydrolase"/>
</dbReference>
<dbReference type="PROSITE" id="PS00769">
    <property type="entry name" value="TRANSTHYRETIN_2"/>
    <property type="match status" value="1"/>
</dbReference>
<feature type="binding site" evidence="7">
    <location>
        <position position="120"/>
    </location>
    <ligand>
        <name>substrate</name>
    </ligand>
</feature>
<dbReference type="PANTHER" id="PTHR10395:SF7">
    <property type="entry name" value="5-HYDROXYISOURATE HYDROLASE"/>
    <property type="match status" value="1"/>
</dbReference>
<evidence type="ECO:0000313" key="11">
    <source>
        <dbReference type="EMBL" id="TRY67374.1"/>
    </source>
</evidence>
<dbReference type="Pfam" id="PF00576">
    <property type="entry name" value="Transthyretin"/>
    <property type="match status" value="1"/>
</dbReference>
<evidence type="ECO:0000256" key="6">
    <source>
        <dbReference type="ARBA" id="ARBA00022801"/>
    </source>
</evidence>
<comment type="catalytic activity">
    <reaction evidence="1 8">
        <text>5-hydroxyisourate + H2O = 5-hydroxy-2-oxo-4-ureido-2,5-dihydro-1H-imidazole-5-carboxylate + H(+)</text>
        <dbReference type="Rhea" id="RHEA:23736"/>
        <dbReference type="ChEBI" id="CHEBI:15377"/>
        <dbReference type="ChEBI" id="CHEBI:15378"/>
        <dbReference type="ChEBI" id="CHEBI:18072"/>
        <dbReference type="ChEBI" id="CHEBI:58639"/>
        <dbReference type="EC" id="3.5.2.17"/>
    </reaction>
</comment>
<evidence type="ECO:0000259" key="10">
    <source>
        <dbReference type="SMART" id="SM00095"/>
    </source>
</evidence>
<feature type="region of interest" description="Disordered" evidence="9">
    <location>
        <begin position="1"/>
        <end position="24"/>
    </location>
</feature>
<keyword evidence="12" id="KW-1185">Reference proteome</keyword>
<organism evidence="11 12">
    <name type="scientific">Tigriopus californicus</name>
    <name type="common">Marine copepod</name>
    <dbReference type="NCBI Taxonomy" id="6832"/>
    <lineage>
        <taxon>Eukaryota</taxon>
        <taxon>Metazoa</taxon>
        <taxon>Ecdysozoa</taxon>
        <taxon>Arthropoda</taxon>
        <taxon>Crustacea</taxon>
        <taxon>Multicrustacea</taxon>
        <taxon>Hexanauplia</taxon>
        <taxon>Copepoda</taxon>
        <taxon>Harpacticoida</taxon>
        <taxon>Harpacticidae</taxon>
        <taxon>Tigriopus</taxon>
    </lineage>
</organism>
<dbReference type="STRING" id="6832.A0A553NPL7"/>
<evidence type="ECO:0000313" key="12">
    <source>
        <dbReference type="Proteomes" id="UP000318571"/>
    </source>
</evidence>
<evidence type="ECO:0000256" key="2">
    <source>
        <dbReference type="ARBA" id="ARBA00002704"/>
    </source>
</evidence>
<feature type="binding site" evidence="7">
    <location>
        <position position="15"/>
    </location>
    <ligand>
        <name>substrate</name>
    </ligand>
</feature>
<dbReference type="SMART" id="SM00095">
    <property type="entry name" value="TR_THY"/>
    <property type="match status" value="1"/>
</dbReference>
<dbReference type="GO" id="GO:0033971">
    <property type="term" value="F:hydroxyisourate hydrolase activity"/>
    <property type="evidence" value="ECO:0007669"/>
    <property type="project" value="UniProtKB-EC"/>
</dbReference>
<feature type="binding site" evidence="7">
    <location>
        <position position="56"/>
    </location>
    <ligand>
        <name>substrate</name>
    </ligand>
</feature>
<dbReference type="PROSITE" id="PS00768">
    <property type="entry name" value="TRANSTHYRETIN_1"/>
    <property type="match status" value="1"/>
</dbReference>
<dbReference type="OrthoDB" id="10265230at2759"/>
<dbReference type="EMBL" id="VCGU01000011">
    <property type="protein sequence ID" value="TRY67374.1"/>
    <property type="molecule type" value="Genomic_DNA"/>
</dbReference>
<evidence type="ECO:0000256" key="5">
    <source>
        <dbReference type="ARBA" id="ARBA00022631"/>
    </source>
</evidence>
<dbReference type="EC" id="3.5.2.17" evidence="8"/>
<reference evidence="11 12" key="1">
    <citation type="journal article" date="2018" name="Nat. Ecol. Evol.">
        <title>Genomic signatures of mitonuclear coevolution across populations of Tigriopus californicus.</title>
        <authorList>
            <person name="Barreto F.S."/>
            <person name="Watson E.T."/>
            <person name="Lima T.G."/>
            <person name="Willett C.S."/>
            <person name="Edmands S."/>
            <person name="Li W."/>
            <person name="Burton R.S."/>
        </authorList>
    </citation>
    <scope>NUCLEOTIDE SEQUENCE [LARGE SCALE GENOMIC DNA]</scope>
    <source>
        <strain evidence="11 12">San Diego</strain>
    </source>
</reference>
<protein>
    <recommendedName>
        <fullName evidence="8">5-hydroxyisourate hydrolase</fullName>
        <shortName evidence="8">HIU hydrolase</shortName>
        <shortName evidence="8">HIUHase</shortName>
        <ecNumber evidence="8">3.5.2.17</ecNumber>
    </recommendedName>
</protein>
<dbReference type="PRINTS" id="PR00189">
    <property type="entry name" value="TRNSTHYRETIN"/>
</dbReference>
<evidence type="ECO:0000256" key="9">
    <source>
        <dbReference type="SAM" id="MobiDB-lite"/>
    </source>
</evidence>
<gene>
    <name evidence="11" type="ORF">TCAL_12091</name>
</gene>
<sequence length="123" mass="13905">MSGARQSFPDPISSHVLDTSAGVPGRDIPISLWKLNQQDGKWLVVGNRQSTNNDGRASAFLTWDDFTIGVYKAHFEVAPYFQGKNQESFFPFCEIVFEVKNADQHYHIPLLLSPFSYTTYRGS</sequence>
<dbReference type="PANTHER" id="PTHR10395">
    <property type="entry name" value="URICASE AND TRANSTHYRETIN-RELATED"/>
    <property type="match status" value="1"/>
</dbReference>
<evidence type="ECO:0000256" key="8">
    <source>
        <dbReference type="RuleBase" id="RU361270"/>
    </source>
</evidence>
<dbReference type="InterPro" id="IPR000895">
    <property type="entry name" value="Transthyretin/HIU_hydrolase"/>
</dbReference>
<dbReference type="CDD" id="cd05822">
    <property type="entry name" value="TLP_HIUase"/>
    <property type="match status" value="1"/>
</dbReference>
<dbReference type="InterPro" id="IPR036817">
    <property type="entry name" value="Transthyretin/HIU_hydrolase_sf"/>
</dbReference>
<feature type="domain" description="Transthyretin/hydroxyisourate hydrolase" evidence="10">
    <location>
        <begin position="11"/>
        <end position="122"/>
    </location>
</feature>
<comment type="similarity">
    <text evidence="3 8">Belongs to the transthyretin family. 5-hydroxyisourate hydrolase subfamily.</text>
</comment>
<proteinExistence type="inferred from homology"/>
<evidence type="ECO:0000256" key="7">
    <source>
        <dbReference type="PIRSR" id="PIRSR600895-51"/>
    </source>
</evidence>
<keyword evidence="6 8" id="KW-0378">Hydrolase</keyword>
<dbReference type="SUPFAM" id="SSF49472">
    <property type="entry name" value="Transthyretin (synonym: prealbumin)"/>
    <property type="match status" value="1"/>
</dbReference>
<accession>A0A553NPL7</accession>
<dbReference type="InterPro" id="IPR023418">
    <property type="entry name" value="Thyroxine_BS"/>
</dbReference>
<name>A0A553NPL7_TIGCA</name>
<dbReference type="Gene3D" id="2.60.40.180">
    <property type="entry name" value="Transthyretin/hydroxyisourate hydrolase domain"/>
    <property type="match status" value="1"/>
</dbReference>
<evidence type="ECO:0000256" key="1">
    <source>
        <dbReference type="ARBA" id="ARBA00001043"/>
    </source>
</evidence>
<dbReference type="Proteomes" id="UP000318571">
    <property type="component" value="Chromosome 4"/>
</dbReference>
<keyword evidence="5 8" id="KW-0659">Purine metabolism</keyword>
<dbReference type="InterPro" id="IPR023416">
    <property type="entry name" value="Transthyretin/HIU_hydrolase_d"/>
</dbReference>
<dbReference type="OMA" id="CSENQNY"/>
<dbReference type="AlphaFoldDB" id="A0A553NPL7"/>
<dbReference type="NCBIfam" id="TIGR02962">
    <property type="entry name" value="hdxy_isourate"/>
    <property type="match status" value="1"/>
</dbReference>
<comment type="function">
    <text evidence="2">Catalyzes the hydrolysis of 5-hydroxyisourate (HIU) to 2-oxo-4-hydroxy-4-carboxy-5-ureidoimidazoline (OHCU).</text>
</comment>
<evidence type="ECO:0000256" key="4">
    <source>
        <dbReference type="ARBA" id="ARBA00011881"/>
    </source>
</evidence>
<dbReference type="InterPro" id="IPR023419">
    <property type="entry name" value="Transthyretin_CS"/>
</dbReference>
<dbReference type="GO" id="GO:0006144">
    <property type="term" value="P:purine nucleobase metabolic process"/>
    <property type="evidence" value="ECO:0007669"/>
    <property type="project" value="UniProtKB-KW"/>
</dbReference>
<comment type="subunit">
    <text evidence="4 8">Homotetramer.</text>
</comment>
<comment type="caution">
    <text evidence="11">The sequence shown here is derived from an EMBL/GenBank/DDBJ whole genome shotgun (WGS) entry which is preliminary data.</text>
</comment>